<dbReference type="NCBIfam" id="TIGR00251">
    <property type="entry name" value="DUF167 family protein"/>
    <property type="match status" value="1"/>
</dbReference>
<comment type="caution">
    <text evidence="4">The sequence shown here is derived from an EMBL/GenBank/DDBJ whole genome shotgun (WGS) entry which is preliminary data.</text>
</comment>
<reference evidence="4 5" key="1">
    <citation type="submission" date="2018-07" db="EMBL/GenBank/DDBJ databases">
        <title>Genomic Encyclopedia of Type Strains, Phase IV (KMG-IV): sequencing the most valuable type-strain genomes for metagenomic binning, comparative biology and taxonomic classification.</title>
        <authorList>
            <person name="Goeker M."/>
        </authorList>
    </citation>
    <scope>NUCLEOTIDE SEQUENCE [LARGE SCALE GENOMIC DNA]</scope>
    <source>
        <strain evidence="4 5">DSM 26407</strain>
    </source>
</reference>
<accession>A0A369CET3</accession>
<dbReference type="PANTHER" id="PTHR13420:SF7">
    <property type="entry name" value="UPF0235 PROTEIN C15ORF40"/>
    <property type="match status" value="1"/>
</dbReference>
<name>A0A369CET3_9GAMM</name>
<comment type="similarity">
    <text evidence="1 2">Belongs to the UPF0235 family.</text>
</comment>
<dbReference type="EMBL" id="QPJY01000005">
    <property type="protein sequence ID" value="RCX30324.1"/>
    <property type="molecule type" value="Genomic_DNA"/>
</dbReference>
<protein>
    <recommendedName>
        <fullName evidence="2">UPF0235 protein DFQ59_105158</fullName>
    </recommendedName>
</protein>
<organism evidence="4 5">
    <name type="scientific">Thioalbus denitrificans</name>
    <dbReference type="NCBI Taxonomy" id="547122"/>
    <lineage>
        <taxon>Bacteria</taxon>
        <taxon>Pseudomonadati</taxon>
        <taxon>Pseudomonadota</taxon>
        <taxon>Gammaproteobacteria</taxon>
        <taxon>Chromatiales</taxon>
        <taxon>Ectothiorhodospiraceae</taxon>
        <taxon>Thioalbus</taxon>
    </lineage>
</organism>
<sequence length="105" mass="11697">MSWYRWEDDELHLFLHIQPRASRDEVTGIQGDRLKVRITAPPVEGRANAHLVKFLAKLLGVPRSRVRVASGEQGRQKHLVVTNPGLLPPPLDAASRSGARTMDKG</sequence>
<dbReference type="Proteomes" id="UP000252707">
    <property type="component" value="Unassembled WGS sequence"/>
</dbReference>
<dbReference type="Pfam" id="PF02594">
    <property type="entry name" value="DUF167"/>
    <property type="match status" value="1"/>
</dbReference>
<evidence type="ECO:0000313" key="4">
    <source>
        <dbReference type="EMBL" id="RCX30324.1"/>
    </source>
</evidence>
<evidence type="ECO:0000256" key="2">
    <source>
        <dbReference type="HAMAP-Rule" id="MF_00634"/>
    </source>
</evidence>
<dbReference type="OrthoDB" id="9800587at2"/>
<dbReference type="HAMAP" id="MF_00634">
    <property type="entry name" value="UPF0235"/>
    <property type="match status" value="1"/>
</dbReference>
<evidence type="ECO:0000256" key="3">
    <source>
        <dbReference type="SAM" id="MobiDB-lite"/>
    </source>
</evidence>
<feature type="region of interest" description="Disordered" evidence="3">
    <location>
        <begin position="70"/>
        <end position="105"/>
    </location>
</feature>
<dbReference type="SUPFAM" id="SSF69786">
    <property type="entry name" value="YggU-like"/>
    <property type="match status" value="1"/>
</dbReference>
<keyword evidence="5" id="KW-1185">Reference proteome</keyword>
<dbReference type="InterPro" id="IPR003746">
    <property type="entry name" value="DUF167"/>
</dbReference>
<dbReference type="InterPro" id="IPR036591">
    <property type="entry name" value="YggU-like_sf"/>
</dbReference>
<dbReference type="GO" id="GO:0005737">
    <property type="term" value="C:cytoplasm"/>
    <property type="evidence" value="ECO:0007669"/>
    <property type="project" value="TreeGrafter"/>
</dbReference>
<evidence type="ECO:0000313" key="5">
    <source>
        <dbReference type="Proteomes" id="UP000252707"/>
    </source>
</evidence>
<dbReference type="RefSeq" id="WP_114279925.1">
    <property type="nucleotide sequence ID" value="NZ_QPJY01000005.1"/>
</dbReference>
<proteinExistence type="inferred from homology"/>
<dbReference type="SMART" id="SM01152">
    <property type="entry name" value="DUF167"/>
    <property type="match status" value="1"/>
</dbReference>
<dbReference type="Gene3D" id="3.30.1200.10">
    <property type="entry name" value="YggU-like"/>
    <property type="match status" value="1"/>
</dbReference>
<evidence type="ECO:0000256" key="1">
    <source>
        <dbReference type="ARBA" id="ARBA00010364"/>
    </source>
</evidence>
<dbReference type="AlphaFoldDB" id="A0A369CET3"/>
<dbReference type="PANTHER" id="PTHR13420">
    <property type="entry name" value="UPF0235 PROTEIN C15ORF40"/>
    <property type="match status" value="1"/>
</dbReference>
<gene>
    <name evidence="4" type="ORF">DFQ59_105158</name>
</gene>